<dbReference type="NCBIfam" id="NF005491">
    <property type="entry name" value="PRK07105.1"/>
    <property type="match status" value="1"/>
</dbReference>
<evidence type="ECO:0000256" key="6">
    <source>
        <dbReference type="ARBA" id="ARBA00022977"/>
    </source>
</evidence>
<comment type="caution">
    <text evidence="8">The sequence shown here is derived from an EMBL/GenBank/DDBJ whole genome shotgun (WGS) entry which is preliminary data.</text>
</comment>
<keyword evidence="3" id="KW-0547">Nucleotide-binding</keyword>
<evidence type="ECO:0000259" key="7">
    <source>
        <dbReference type="Pfam" id="PF08543"/>
    </source>
</evidence>
<dbReference type="Gene3D" id="3.40.1190.20">
    <property type="match status" value="1"/>
</dbReference>
<dbReference type="InterPro" id="IPR029056">
    <property type="entry name" value="Ribokinase-like"/>
</dbReference>
<evidence type="ECO:0000256" key="1">
    <source>
        <dbReference type="ARBA" id="ARBA00012104"/>
    </source>
</evidence>
<sequence>MDIKKRVVVINDLSGIGKCSLTVAIPLLSALNIEVCPVPTAILSNQTGFNEYSFLDLTDNMKEYLNIWQKNEEHFDCIYTGFLASDEQIDIIKNFIKFNSNAMVVVDPIMGDDGVEYDTHKNGICTKMKELINVADIVTPNITEAMILLDKKGNIKNLSIDNIKDLAIDISKIGPKIVIITGIILNNQIINIIYNKNNNKFSLIELPYNNISYSGTGDIFSSLITGFVMNGLDIEIAAKKASNFILKSIEETKNTKRNPKYGIEFENLIKDLVVDNL</sequence>
<dbReference type="EC" id="2.7.1.35" evidence="1"/>
<organism evidence="8 9">
    <name type="scientific">Eubacterium multiforme</name>
    <dbReference type="NCBI Taxonomy" id="83339"/>
    <lineage>
        <taxon>Bacteria</taxon>
        <taxon>Bacillati</taxon>
        <taxon>Bacillota</taxon>
        <taxon>Clostridia</taxon>
        <taxon>Eubacteriales</taxon>
        <taxon>Eubacteriaceae</taxon>
        <taxon>Eubacterium</taxon>
    </lineage>
</organism>
<dbReference type="InterPro" id="IPR004625">
    <property type="entry name" value="PyrdxlKinase"/>
</dbReference>
<dbReference type="GO" id="GO:0008478">
    <property type="term" value="F:pyridoxal kinase activity"/>
    <property type="evidence" value="ECO:0007669"/>
    <property type="project" value="UniProtKB-EC"/>
</dbReference>
<evidence type="ECO:0000256" key="5">
    <source>
        <dbReference type="ARBA" id="ARBA00022840"/>
    </source>
</evidence>
<evidence type="ECO:0000256" key="3">
    <source>
        <dbReference type="ARBA" id="ARBA00022741"/>
    </source>
</evidence>
<evidence type="ECO:0000256" key="4">
    <source>
        <dbReference type="ARBA" id="ARBA00022777"/>
    </source>
</evidence>
<dbReference type="Proteomes" id="UP001228504">
    <property type="component" value="Unassembled WGS sequence"/>
</dbReference>
<dbReference type="Pfam" id="PF08543">
    <property type="entry name" value="Phos_pyr_kin"/>
    <property type="match status" value="1"/>
</dbReference>
<keyword evidence="9" id="KW-1185">Reference proteome</keyword>
<reference evidence="8 9" key="1">
    <citation type="submission" date="2023-07" db="EMBL/GenBank/DDBJ databases">
        <title>Genomic Encyclopedia of Type Strains, Phase IV (KMG-IV): sequencing the most valuable type-strain genomes for metagenomic binning, comparative biology and taxonomic classification.</title>
        <authorList>
            <person name="Goeker M."/>
        </authorList>
    </citation>
    <scope>NUCLEOTIDE SEQUENCE [LARGE SCALE GENOMIC DNA]</scope>
    <source>
        <strain evidence="8 9">DSM 20694</strain>
    </source>
</reference>
<evidence type="ECO:0000313" key="9">
    <source>
        <dbReference type="Proteomes" id="UP001228504"/>
    </source>
</evidence>
<protein>
    <recommendedName>
        <fullName evidence="1">pyridoxal kinase</fullName>
        <ecNumber evidence="1">2.7.1.35</ecNumber>
    </recommendedName>
</protein>
<dbReference type="InterPro" id="IPR013749">
    <property type="entry name" value="PM/HMP-P_kinase-1"/>
</dbReference>
<gene>
    <name evidence="8" type="ORF">J2S18_001012</name>
</gene>
<keyword evidence="2 8" id="KW-0808">Transferase</keyword>
<evidence type="ECO:0000256" key="2">
    <source>
        <dbReference type="ARBA" id="ARBA00022679"/>
    </source>
</evidence>
<accession>A0ABT9UR24</accession>
<feature type="domain" description="Pyridoxamine kinase/Phosphomethylpyrimidine kinase" evidence="7">
    <location>
        <begin position="74"/>
        <end position="256"/>
    </location>
</feature>
<evidence type="ECO:0000313" key="8">
    <source>
        <dbReference type="EMBL" id="MDQ0149082.1"/>
    </source>
</evidence>
<name>A0ABT9UR24_9FIRM</name>
<dbReference type="RefSeq" id="WP_307484051.1">
    <property type="nucleotide sequence ID" value="NZ_JAUSUF010000002.1"/>
</dbReference>
<keyword evidence="4 8" id="KW-0418">Kinase</keyword>
<dbReference type="PANTHER" id="PTHR20858:SF17">
    <property type="entry name" value="HYDROXYMETHYLPYRIMIDINE_PHOSPHOMETHYLPYRIMIDINE KINASE THI20-RELATED"/>
    <property type="match status" value="1"/>
</dbReference>
<keyword evidence="6" id="KW-0784">Thiamine biosynthesis</keyword>
<dbReference type="CDD" id="cd01173">
    <property type="entry name" value="pyridoxal_pyridoxamine_kinase"/>
    <property type="match status" value="1"/>
</dbReference>
<dbReference type="PANTHER" id="PTHR20858">
    <property type="entry name" value="PHOSPHOMETHYLPYRIMIDINE KINASE"/>
    <property type="match status" value="1"/>
</dbReference>
<keyword evidence="5" id="KW-0067">ATP-binding</keyword>
<dbReference type="SUPFAM" id="SSF53613">
    <property type="entry name" value="Ribokinase-like"/>
    <property type="match status" value="1"/>
</dbReference>
<dbReference type="EMBL" id="JAUSUF010000002">
    <property type="protein sequence ID" value="MDQ0149082.1"/>
    <property type="molecule type" value="Genomic_DNA"/>
</dbReference>
<proteinExistence type="predicted"/>